<gene>
    <name evidence="1" type="ORF">HPB50_016974</name>
</gene>
<evidence type="ECO:0000313" key="2">
    <source>
        <dbReference type="Proteomes" id="UP000821845"/>
    </source>
</evidence>
<comment type="caution">
    <text evidence="1">The sequence shown here is derived from an EMBL/GenBank/DDBJ whole genome shotgun (WGS) entry which is preliminary data.</text>
</comment>
<dbReference type="Proteomes" id="UP000821845">
    <property type="component" value="Chromosome 4"/>
</dbReference>
<reference evidence="1" key="1">
    <citation type="submission" date="2020-05" db="EMBL/GenBank/DDBJ databases">
        <title>Large-scale comparative analyses of tick genomes elucidate their genetic diversity and vector capacities.</title>
        <authorList>
            <person name="Jia N."/>
            <person name="Wang J."/>
            <person name="Shi W."/>
            <person name="Du L."/>
            <person name="Sun Y."/>
            <person name="Zhan W."/>
            <person name="Jiang J."/>
            <person name="Wang Q."/>
            <person name="Zhang B."/>
            <person name="Ji P."/>
            <person name="Sakyi L.B."/>
            <person name="Cui X."/>
            <person name="Yuan T."/>
            <person name="Jiang B."/>
            <person name="Yang W."/>
            <person name="Lam T.T.-Y."/>
            <person name="Chang Q."/>
            <person name="Ding S."/>
            <person name="Wang X."/>
            <person name="Zhu J."/>
            <person name="Ruan X."/>
            <person name="Zhao L."/>
            <person name="Wei J."/>
            <person name="Que T."/>
            <person name="Du C."/>
            <person name="Cheng J."/>
            <person name="Dai P."/>
            <person name="Han X."/>
            <person name="Huang E."/>
            <person name="Gao Y."/>
            <person name="Liu J."/>
            <person name="Shao H."/>
            <person name="Ye R."/>
            <person name="Li L."/>
            <person name="Wei W."/>
            <person name="Wang X."/>
            <person name="Wang C."/>
            <person name="Yang T."/>
            <person name="Huo Q."/>
            <person name="Li W."/>
            <person name="Guo W."/>
            <person name="Chen H."/>
            <person name="Zhou L."/>
            <person name="Ni X."/>
            <person name="Tian J."/>
            <person name="Zhou Y."/>
            <person name="Sheng Y."/>
            <person name="Liu T."/>
            <person name="Pan Y."/>
            <person name="Xia L."/>
            <person name="Li J."/>
            <person name="Zhao F."/>
            <person name="Cao W."/>
        </authorList>
    </citation>
    <scope>NUCLEOTIDE SEQUENCE</scope>
    <source>
        <strain evidence="1">Hyas-2018</strain>
    </source>
</reference>
<proteinExistence type="predicted"/>
<dbReference type="EMBL" id="CM023484">
    <property type="protein sequence ID" value="KAH6933626.1"/>
    <property type="molecule type" value="Genomic_DNA"/>
</dbReference>
<name>A0ACB7SHW2_HYAAI</name>
<organism evidence="1 2">
    <name type="scientific">Hyalomma asiaticum</name>
    <name type="common">Tick</name>
    <dbReference type="NCBI Taxonomy" id="266040"/>
    <lineage>
        <taxon>Eukaryota</taxon>
        <taxon>Metazoa</taxon>
        <taxon>Ecdysozoa</taxon>
        <taxon>Arthropoda</taxon>
        <taxon>Chelicerata</taxon>
        <taxon>Arachnida</taxon>
        <taxon>Acari</taxon>
        <taxon>Parasitiformes</taxon>
        <taxon>Ixodida</taxon>
        <taxon>Ixodoidea</taxon>
        <taxon>Ixodidae</taxon>
        <taxon>Hyalomminae</taxon>
        <taxon>Hyalomma</taxon>
    </lineage>
</organism>
<sequence>MGKHANAKRTFREEWRKDKKLSGWASSCDNGTAVHCKYCNCNIRPHYSDLLKHAETKKRRESAVIPSTQRELPQLLASSGQADYEKARRELRTALYIAVHTSINAVDELGEILHSEFKDFDLHRTKCTAIIPNVLFPYFTESMGKQLKGSSYSLMVDESTDISTTKQLCIVVRFLNSAENKIATTLLDLVELSDGTAQTLHDTVMKTLDKHGLPVKNCLGLCTDGANSMSGNHNSLFSRLREDNKELVLVKCACHSLELVASKSMKAIPSAVEHLVRETYSFFAHRSCRQGAYKRLYASLSVDDESAEPPPKLLSLSQTRWLAIADCIEIILGQYQVLKQFFEKAEERSYNVRILREVYGDRRNHAYLVFLAPVLHSVRRVNKMFQTNAADPLVVFQEPENLYLEVLRRIFHPSVLRHNSTASLLSLDLVKMKSIFLQPEVADLGDVFREELSLVPVEYQGVVRERCFQFLRQMAIQLQQRLPNASSALRRLHAVNPHDIDSTKSRESILKLPPHFFGCSLIELESEIRQLQKICGALDHTSSLTFWHAAASYKDTYGLANRVVVSGGLT</sequence>
<evidence type="ECO:0000313" key="1">
    <source>
        <dbReference type="EMBL" id="KAH6933626.1"/>
    </source>
</evidence>
<keyword evidence="2" id="KW-1185">Reference proteome</keyword>
<protein>
    <submittedName>
        <fullName evidence="1">Uncharacterized protein</fullName>
    </submittedName>
</protein>
<accession>A0ACB7SHW2</accession>